<protein>
    <submittedName>
        <fullName evidence="2">PIR protein</fullName>
    </submittedName>
</protein>
<feature type="transmembrane region" description="Helical" evidence="1">
    <location>
        <begin position="7"/>
        <end position="28"/>
    </location>
</feature>
<keyword evidence="1" id="KW-1133">Transmembrane helix</keyword>
<dbReference type="AlphaFoldDB" id="A0A1C3KJJ1"/>
<dbReference type="EMBL" id="FLRJ01000630">
    <property type="protein sequence ID" value="SBT74076.1"/>
    <property type="molecule type" value="Genomic_DNA"/>
</dbReference>
<dbReference type="Pfam" id="PF05795">
    <property type="entry name" value="Plasmodium_Vir"/>
    <property type="match status" value="1"/>
</dbReference>
<gene>
    <name evidence="2" type="primary">PowCR01_000181700</name>
    <name evidence="2" type="ORF">POWCR01_000181700</name>
</gene>
<dbReference type="Proteomes" id="UP000243200">
    <property type="component" value="Unassembled WGS sequence"/>
</dbReference>
<sequence length="356" mass="43123">MNSNKNNILCFCLTIYINTHLILFLFTFPKLIDKNLPASNFDKEFRKDIKYDELEDYVLRIEDTIDLIRWYENFKLRFHSYFYVKSKEWESREKLKRCRDFNYYMDIVLDLVLEIEKEKKFNQEIINNIRNFIDETFADTTHFQCNRKKNIYTHDIHTRKKLDDFCENRDYLINIKKSSDEQCKILDKYVYDKYNCLISYESCMNNSKTKNDNPLHISDDCTFYDIRRTFPYYECNDGDTSYHKYRISAVPFCHINVISDEEESLEIQHLNENKSKNITTGDILFYGGFILIGTFLLFSFSYKFTPLGNWIRKNIIKIYNKSKYTEETTENLLENQSNYMDINVETNPYNMSYHPF</sequence>
<proteinExistence type="predicted"/>
<dbReference type="VEuPathDB" id="PlasmoDB:PocGH01_00078500"/>
<dbReference type="InterPro" id="IPR008780">
    <property type="entry name" value="Plasmodium_Vir"/>
</dbReference>
<keyword evidence="1" id="KW-0472">Membrane</keyword>
<evidence type="ECO:0000256" key="1">
    <source>
        <dbReference type="SAM" id="Phobius"/>
    </source>
</evidence>
<accession>A0A1C3KJJ1</accession>
<evidence type="ECO:0000313" key="2">
    <source>
        <dbReference type="EMBL" id="SBT74076.1"/>
    </source>
</evidence>
<name>A0A1C3KJJ1_PLAOA</name>
<dbReference type="OrthoDB" id="10290700at2759"/>
<evidence type="ECO:0000313" key="3">
    <source>
        <dbReference type="Proteomes" id="UP000243200"/>
    </source>
</evidence>
<keyword evidence="1" id="KW-0812">Transmembrane</keyword>
<dbReference type="VEuPathDB" id="PlasmoDB:POWCR01_000181700"/>
<organism evidence="2 3">
    <name type="scientific">Plasmodium ovale</name>
    <name type="common">malaria parasite P. ovale</name>
    <dbReference type="NCBI Taxonomy" id="36330"/>
    <lineage>
        <taxon>Eukaryota</taxon>
        <taxon>Sar</taxon>
        <taxon>Alveolata</taxon>
        <taxon>Apicomplexa</taxon>
        <taxon>Aconoidasida</taxon>
        <taxon>Haemosporida</taxon>
        <taxon>Plasmodiidae</taxon>
        <taxon>Plasmodium</taxon>
        <taxon>Plasmodium (Plasmodium)</taxon>
    </lineage>
</organism>
<reference evidence="2 3" key="1">
    <citation type="submission" date="2016-06" db="EMBL/GenBank/DDBJ databases">
        <authorList>
            <consortium name="Pathogen Informatics"/>
        </authorList>
    </citation>
    <scope>NUCLEOTIDE SEQUENCE [LARGE SCALE GENOMIC DNA]</scope>
</reference>
<feature type="transmembrane region" description="Helical" evidence="1">
    <location>
        <begin position="283"/>
        <end position="302"/>
    </location>
</feature>